<keyword evidence="3" id="KW-0238">DNA-binding</keyword>
<dbReference type="Gene3D" id="2.80.10.50">
    <property type="match status" value="1"/>
</dbReference>
<evidence type="ECO:0008006" key="11">
    <source>
        <dbReference type="Google" id="ProtNLM"/>
    </source>
</evidence>
<dbReference type="InterPro" id="IPR007627">
    <property type="entry name" value="RNA_pol_sigma70_r2"/>
</dbReference>
<comment type="caution">
    <text evidence="9">The sequence shown here is derived from an EMBL/GenBank/DDBJ whole genome shotgun (WGS) entry which is preliminary data.</text>
</comment>
<keyword evidence="6" id="KW-0472">Membrane</keyword>
<evidence type="ECO:0000256" key="5">
    <source>
        <dbReference type="SAM" id="MobiDB-lite"/>
    </source>
</evidence>
<dbReference type="Pfam" id="PF05270">
    <property type="entry name" value="AbfB"/>
    <property type="match status" value="1"/>
</dbReference>
<dbReference type="NCBIfam" id="TIGR02937">
    <property type="entry name" value="sigma70-ECF"/>
    <property type="match status" value="1"/>
</dbReference>
<feature type="transmembrane region" description="Helical" evidence="6">
    <location>
        <begin position="292"/>
        <end position="313"/>
    </location>
</feature>
<accession>A0ABP4Z1P9</accession>
<dbReference type="InterPro" id="IPR036195">
    <property type="entry name" value="AbfB_ABD_sf"/>
</dbReference>
<dbReference type="InterPro" id="IPR013325">
    <property type="entry name" value="RNA_pol_sigma_r2"/>
</dbReference>
<feature type="domain" description="RNA polymerase sigma-70 region 2" evidence="7">
    <location>
        <begin position="15"/>
        <end position="79"/>
    </location>
</feature>
<dbReference type="Proteomes" id="UP001500218">
    <property type="component" value="Unassembled WGS sequence"/>
</dbReference>
<dbReference type="SUPFAM" id="SSF88946">
    <property type="entry name" value="Sigma2 domain of RNA polymerase sigma factors"/>
    <property type="match status" value="1"/>
</dbReference>
<dbReference type="PANTHER" id="PTHR43133">
    <property type="entry name" value="RNA POLYMERASE ECF-TYPE SIGMA FACTO"/>
    <property type="match status" value="1"/>
</dbReference>
<dbReference type="SUPFAM" id="SSF110221">
    <property type="entry name" value="AbfB domain"/>
    <property type="match status" value="1"/>
</dbReference>
<proteinExistence type="predicted"/>
<feature type="transmembrane region" description="Helical" evidence="6">
    <location>
        <begin position="234"/>
        <end position="253"/>
    </location>
</feature>
<dbReference type="PANTHER" id="PTHR43133:SF8">
    <property type="entry name" value="RNA POLYMERASE SIGMA FACTOR HI_1459-RELATED"/>
    <property type="match status" value="1"/>
</dbReference>
<keyword evidence="10" id="KW-1185">Reference proteome</keyword>
<keyword evidence="6" id="KW-1133">Transmembrane helix</keyword>
<dbReference type="InterPro" id="IPR039425">
    <property type="entry name" value="RNA_pol_sigma-70-like"/>
</dbReference>
<dbReference type="Pfam" id="PF04542">
    <property type="entry name" value="Sigma70_r2"/>
    <property type="match status" value="1"/>
</dbReference>
<evidence type="ECO:0000259" key="7">
    <source>
        <dbReference type="Pfam" id="PF04542"/>
    </source>
</evidence>
<keyword evidence="4" id="KW-0804">Transcription</keyword>
<keyword evidence="2" id="KW-0731">Sigma factor</keyword>
<reference evidence="10" key="1">
    <citation type="journal article" date="2019" name="Int. J. Syst. Evol. Microbiol.">
        <title>The Global Catalogue of Microorganisms (GCM) 10K type strain sequencing project: providing services to taxonomists for standard genome sequencing and annotation.</title>
        <authorList>
            <consortium name="The Broad Institute Genomics Platform"/>
            <consortium name="The Broad Institute Genome Sequencing Center for Infectious Disease"/>
            <person name="Wu L."/>
            <person name="Ma J."/>
        </authorList>
    </citation>
    <scope>NUCLEOTIDE SEQUENCE [LARGE SCALE GENOMIC DNA]</scope>
    <source>
        <strain evidence="10">JCM 13250</strain>
    </source>
</reference>
<dbReference type="EMBL" id="BAAALT010000291">
    <property type="protein sequence ID" value="GAA1835616.1"/>
    <property type="molecule type" value="Genomic_DNA"/>
</dbReference>
<evidence type="ECO:0000256" key="2">
    <source>
        <dbReference type="ARBA" id="ARBA00023082"/>
    </source>
</evidence>
<name>A0ABP4Z1P9_9ACTN</name>
<feature type="domain" description="Alpha-L-arabinofuranosidase B arabinose-binding" evidence="8">
    <location>
        <begin position="377"/>
        <end position="508"/>
    </location>
</feature>
<feature type="region of interest" description="Disordered" evidence="5">
    <location>
        <begin position="319"/>
        <end position="369"/>
    </location>
</feature>
<evidence type="ECO:0000313" key="10">
    <source>
        <dbReference type="Proteomes" id="UP001500218"/>
    </source>
</evidence>
<protein>
    <recommendedName>
        <fullName evidence="11">Sigma-70 family RNA polymerase sigma factor</fullName>
    </recommendedName>
</protein>
<evidence type="ECO:0000313" key="9">
    <source>
        <dbReference type="EMBL" id="GAA1835616.1"/>
    </source>
</evidence>
<keyword evidence="6" id="KW-0812">Transmembrane</keyword>
<evidence type="ECO:0000256" key="6">
    <source>
        <dbReference type="SAM" id="Phobius"/>
    </source>
</evidence>
<gene>
    <name evidence="9" type="ORF">GCM10009682_62200</name>
</gene>
<dbReference type="InterPro" id="IPR014284">
    <property type="entry name" value="RNA_pol_sigma-70_dom"/>
</dbReference>
<evidence type="ECO:0000256" key="3">
    <source>
        <dbReference type="ARBA" id="ARBA00023125"/>
    </source>
</evidence>
<organism evidence="9 10">
    <name type="scientific">Luedemannella flava</name>
    <dbReference type="NCBI Taxonomy" id="349316"/>
    <lineage>
        <taxon>Bacteria</taxon>
        <taxon>Bacillati</taxon>
        <taxon>Actinomycetota</taxon>
        <taxon>Actinomycetes</taxon>
        <taxon>Micromonosporales</taxon>
        <taxon>Micromonosporaceae</taxon>
        <taxon>Luedemannella</taxon>
    </lineage>
</organism>
<feature type="transmembrane region" description="Helical" evidence="6">
    <location>
        <begin position="259"/>
        <end position="280"/>
    </location>
</feature>
<evidence type="ECO:0000256" key="1">
    <source>
        <dbReference type="ARBA" id="ARBA00023015"/>
    </source>
</evidence>
<feature type="compositionally biased region" description="Low complexity" evidence="5">
    <location>
        <begin position="330"/>
        <end position="369"/>
    </location>
</feature>
<keyword evidence="1" id="KW-0805">Transcription regulation</keyword>
<sequence>MAAARSGDRQALDELIAIYLPFVYNIVGRAMSGHPDTDDVVQDTMLRAVRNLGSLRDPQGFRTWLATIAVNQVSTYLHRGDVASGRNAALDEAAGLPDAGADFEDLTILRLGLSGQRRQAVLASRWLDPDDRTLLSLWWLETAGHLTRTQLADAMGLSTAHAGVRVQRMLDQFELSRAIVAALAARPHCARLSDVLTHWDGRPSALWRKRIGRHVRGCPVCGAASEGLVPTPRLLVGLALVPVPMALTAALFAKGSAAASVGVLGGAVASGASGAKVGFLGQLAHAVSGHRVAAAVAGGAVVAGTVAFALAPWSPPREPDVVLPPPPPTTSAAVTSRPAPTSARPTRPSASPTRKPSTSPTPTRPAIRAVAHGPLSLEATDRAGEYVTLVSDLGTLTAANPGSAADVRQNATFEVVAGLADARCVSLRTSDGRYLRHSSWRLRPATDDGTVLFREDSTFCPRAGTTSDSVALESYNYPGRFLRHVDTALWIDPTDDTTAFRTASSFRIRPALAN</sequence>
<dbReference type="InterPro" id="IPR007934">
    <property type="entry name" value="AbfB_ABD"/>
</dbReference>
<evidence type="ECO:0000259" key="8">
    <source>
        <dbReference type="Pfam" id="PF05270"/>
    </source>
</evidence>
<dbReference type="Gene3D" id="1.10.1740.10">
    <property type="match status" value="1"/>
</dbReference>
<evidence type="ECO:0000256" key="4">
    <source>
        <dbReference type="ARBA" id="ARBA00023163"/>
    </source>
</evidence>
<dbReference type="CDD" id="cd23399">
    <property type="entry name" value="beta-trefoil_ABD_ABFB"/>
    <property type="match status" value="1"/>
</dbReference>